<comment type="caution">
    <text evidence="10">The sequence shown here is derived from an EMBL/GenBank/DDBJ whole genome shotgun (WGS) entry which is preliminary data.</text>
</comment>
<evidence type="ECO:0000256" key="6">
    <source>
        <dbReference type="ARBA" id="ARBA00023136"/>
    </source>
</evidence>
<keyword evidence="2" id="KW-0336">GPI-anchor</keyword>
<evidence type="ECO:0000256" key="3">
    <source>
        <dbReference type="ARBA" id="ARBA00022692"/>
    </source>
</evidence>
<evidence type="ECO:0000256" key="2">
    <source>
        <dbReference type="ARBA" id="ARBA00022622"/>
    </source>
</evidence>
<feature type="chain" id="PRO_5036697034" description="Protein sleepless" evidence="9">
    <location>
        <begin position="22"/>
        <end position="160"/>
    </location>
</feature>
<keyword evidence="11" id="KW-1185">Reference proteome</keyword>
<reference evidence="10" key="2">
    <citation type="submission" date="2020-12" db="EMBL/GenBank/DDBJ databases">
        <authorList>
            <person name="Kanost M."/>
        </authorList>
    </citation>
    <scope>NUCLEOTIDE SEQUENCE</scope>
</reference>
<reference evidence="10" key="1">
    <citation type="journal article" date="2016" name="Insect Biochem. Mol. Biol.">
        <title>Multifaceted biological insights from a draft genome sequence of the tobacco hornworm moth, Manduca sexta.</title>
        <authorList>
            <person name="Kanost M.R."/>
            <person name="Arrese E.L."/>
            <person name="Cao X."/>
            <person name="Chen Y.R."/>
            <person name="Chellapilla S."/>
            <person name="Goldsmith M.R."/>
            <person name="Grosse-Wilde E."/>
            <person name="Heckel D.G."/>
            <person name="Herndon N."/>
            <person name="Jiang H."/>
            <person name="Papanicolaou A."/>
            <person name="Qu J."/>
            <person name="Soulages J.L."/>
            <person name="Vogel H."/>
            <person name="Walters J."/>
            <person name="Waterhouse R.M."/>
            <person name="Ahn S.J."/>
            <person name="Almeida F.C."/>
            <person name="An C."/>
            <person name="Aqrawi P."/>
            <person name="Bretschneider A."/>
            <person name="Bryant W.B."/>
            <person name="Bucks S."/>
            <person name="Chao H."/>
            <person name="Chevignon G."/>
            <person name="Christen J.M."/>
            <person name="Clarke D.F."/>
            <person name="Dittmer N.T."/>
            <person name="Ferguson L.C.F."/>
            <person name="Garavelou S."/>
            <person name="Gordon K.H.J."/>
            <person name="Gunaratna R.T."/>
            <person name="Han Y."/>
            <person name="Hauser F."/>
            <person name="He Y."/>
            <person name="Heidel-Fischer H."/>
            <person name="Hirsh A."/>
            <person name="Hu Y."/>
            <person name="Jiang H."/>
            <person name="Kalra D."/>
            <person name="Klinner C."/>
            <person name="Konig C."/>
            <person name="Kovar C."/>
            <person name="Kroll A.R."/>
            <person name="Kuwar S.S."/>
            <person name="Lee S.L."/>
            <person name="Lehman R."/>
            <person name="Li K."/>
            <person name="Li Z."/>
            <person name="Liang H."/>
            <person name="Lovelace S."/>
            <person name="Lu Z."/>
            <person name="Mansfield J.H."/>
            <person name="McCulloch K.J."/>
            <person name="Mathew T."/>
            <person name="Morton B."/>
            <person name="Muzny D.M."/>
            <person name="Neunemann D."/>
            <person name="Ongeri F."/>
            <person name="Pauchet Y."/>
            <person name="Pu L.L."/>
            <person name="Pyrousis I."/>
            <person name="Rao X.J."/>
            <person name="Redding A."/>
            <person name="Roesel C."/>
            <person name="Sanchez-Gracia A."/>
            <person name="Schaack S."/>
            <person name="Shukla A."/>
            <person name="Tetreau G."/>
            <person name="Wang Y."/>
            <person name="Xiong G.H."/>
            <person name="Traut W."/>
            <person name="Walsh T.K."/>
            <person name="Worley K.C."/>
            <person name="Wu D."/>
            <person name="Wu W."/>
            <person name="Wu Y.Q."/>
            <person name="Zhang X."/>
            <person name="Zou Z."/>
            <person name="Zucker H."/>
            <person name="Briscoe A.D."/>
            <person name="Burmester T."/>
            <person name="Clem R.J."/>
            <person name="Feyereisen R."/>
            <person name="Grimmelikhuijzen C.J.P."/>
            <person name="Hamodrakas S.J."/>
            <person name="Hansson B.S."/>
            <person name="Huguet E."/>
            <person name="Jermiin L.S."/>
            <person name="Lan Q."/>
            <person name="Lehman H.K."/>
            <person name="Lorenzen M."/>
            <person name="Merzendorfer H."/>
            <person name="Michalopoulos I."/>
            <person name="Morton D.B."/>
            <person name="Muthukrishnan S."/>
            <person name="Oakeshott J.G."/>
            <person name="Palmer W."/>
            <person name="Park Y."/>
            <person name="Passarelli A.L."/>
            <person name="Rozas J."/>
            <person name="Schwartz L.M."/>
            <person name="Smith W."/>
            <person name="Southgate A."/>
            <person name="Vilcinskas A."/>
            <person name="Vogt R."/>
            <person name="Wang P."/>
            <person name="Werren J."/>
            <person name="Yu X.Q."/>
            <person name="Zhou J.J."/>
            <person name="Brown S.J."/>
            <person name="Scherer S.E."/>
            <person name="Richards S."/>
            <person name="Blissard G.W."/>
        </authorList>
    </citation>
    <scope>NUCLEOTIDE SEQUENCE</scope>
</reference>
<dbReference type="GO" id="GO:0032222">
    <property type="term" value="P:regulation of synaptic transmission, cholinergic"/>
    <property type="evidence" value="ECO:0007669"/>
    <property type="project" value="InterPro"/>
</dbReference>
<evidence type="ECO:0000256" key="7">
    <source>
        <dbReference type="ARBA" id="ARBA00023180"/>
    </source>
</evidence>
<dbReference type="InterPro" id="IPR031424">
    <property type="entry name" value="QVR-like"/>
</dbReference>
<organism evidence="10 11">
    <name type="scientific">Manduca sexta</name>
    <name type="common">Tobacco hawkmoth</name>
    <name type="synonym">Tobacco hornworm</name>
    <dbReference type="NCBI Taxonomy" id="7130"/>
    <lineage>
        <taxon>Eukaryota</taxon>
        <taxon>Metazoa</taxon>
        <taxon>Ecdysozoa</taxon>
        <taxon>Arthropoda</taxon>
        <taxon>Hexapoda</taxon>
        <taxon>Insecta</taxon>
        <taxon>Pterygota</taxon>
        <taxon>Neoptera</taxon>
        <taxon>Endopterygota</taxon>
        <taxon>Lepidoptera</taxon>
        <taxon>Glossata</taxon>
        <taxon>Ditrysia</taxon>
        <taxon>Bombycoidea</taxon>
        <taxon>Sphingidae</taxon>
        <taxon>Sphinginae</taxon>
        <taxon>Sphingini</taxon>
        <taxon>Manduca</taxon>
    </lineage>
</organism>
<dbReference type="InterPro" id="IPR050975">
    <property type="entry name" value="Sleep_regulator"/>
</dbReference>
<keyword evidence="5" id="KW-1133">Transmembrane helix</keyword>
<dbReference type="AlphaFoldDB" id="A0A921Z161"/>
<keyword evidence="3" id="KW-0812">Transmembrane</keyword>
<keyword evidence="6" id="KW-0472">Membrane</keyword>
<evidence type="ECO:0000313" key="10">
    <source>
        <dbReference type="EMBL" id="KAG6448875.1"/>
    </source>
</evidence>
<name>A0A921Z161_MANSE</name>
<evidence type="ECO:0000256" key="9">
    <source>
        <dbReference type="SAM" id="SignalP"/>
    </source>
</evidence>
<feature type="signal peptide" evidence="9">
    <location>
        <begin position="1"/>
        <end position="21"/>
    </location>
</feature>
<evidence type="ECO:0008006" key="12">
    <source>
        <dbReference type="Google" id="ProtNLM"/>
    </source>
</evidence>
<keyword evidence="7" id="KW-0325">Glycoprotein</keyword>
<evidence type="ECO:0000256" key="5">
    <source>
        <dbReference type="ARBA" id="ARBA00022989"/>
    </source>
</evidence>
<dbReference type="Proteomes" id="UP000791440">
    <property type="component" value="Unassembled WGS sequence"/>
</dbReference>
<evidence type="ECO:0000313" key="11">
    <source>
        <dbReference type="Proteomes" id="UP000791440"/>
    </source>
</evidence>
<keyword evidence="4 9" id="KW-0732">Signal</keyword>
<dbReference type="EMBL" id="JH668363">
    <property type="protein sequence ID" value="KAG6448875.1"/>
    <property type="molecule type" value="Genomic_DNA"/>
</dbReference>
<evidence type="ECO:0000256" key="1">
    <source>
        <dbReference type="ARBA" id="ARBA00004589"/>
    </source>
</evidence>
<dbReference type="GO" id="GO:0098552">
    <property type="term" value="C:side of membrane"/>
    <property type="evidence" value="ECO:0007669"/>
    <property type="project" value="UniProtKB-KW"/>
</dbReference>
<sequence length="160" mass="17282">MAKSVAITLAFLLAVFEIGSCLRCYQCNSQEDPACADPYKSAKAPVDCASQDSINYNQLYLRNMLPPEVFGTVAGAPRYCHKIVTQTGTTVRTCLDANPADINHTCRLIENSSKMASVESKKIKHCSVCDKDNCNGSGTVSLSAPLAALALVASYLYYKQ</sequence>
<keyword evidence="8" id="KW-0449">Lipoprotein</keyword>
<protein>
    <recommendedName>
        <fullName evidence="12">Protein sleepless</fullName>
    </recommendedName>
</protein>
<accession>A0A921Z161</accession>
<proteinExistence type="predicted"/>
<dbReference type="PANTHER" id="PTHR33562">
    <property type="entry name" value="ATILLA, ISOFORM B-RELATED-RELATED"/>
    <property type="match status" value="1"/>
</dbReference>
<evidence type="ECO:0000256" key="8">
    <source>
        <dbReference type="ARBA" id="ARBA00023288"/>
    </source>
</evidence>
<evidence type="ECO:0000256" key="4">
    <source>
        <dbReference type="ARBA" id="ARBA00022729"/>
    </source>
</evidence>
<comment type="subcellular location">
    <subcellularLocation>
        <location evidence="1">Membrane</location>
        <topology evidence="1">Lipid-anchor</topology>
        <topology evidence="1">GPI-anchor</topology>
    </subcellularLocation>
</comment>
<gene>
    <name evidence="10" type="ORF">O3G_MSEX005748</name>
</gene>
<dbReference type="Pfam" id="PF17064">
    <property type="entry name" value="QVR"/>
    <property type="match status" value="1"/>
</dbReference>
<dbReference type="GO" id="GO:0030431">
    <property type="term" value="P:sleep"/>
    <property type="evidence" value="ECO:0007669"/>
    <property type="project" value="InterPro"/>
</dbReference>
<dbReference type="OrthoDB" id="6582325at2759"/>